<keyword evidence="1" id="KW-0276">Fatty acid metabolism</keyword>
<dbReference type="Gene3D" id="3.40.47.10">
    <property type="match status" value="1"/>
</dbReference>
<dbReference type="GO" id="GO:0010124">
    <property type="term" value="P:phenylacetate catabolic process"/>
    <property type="evidence" value="ECO:0007669"/>
    <property type="project" value="TreeGrafter"/>
</dbReference>
<dbReference type="Proteomes" id="UP000235598">
    <property type="component" value="Unassembled WGS sequence"/>
</dbReference>
<dbReference type="PANTHER" id="PTHR43853">
    <property type="entry name" value="3-KETOACYL-COA THIOLASE, PEROXISOMAL"/>
    <property type="match status" value="1"/>
</dbReference>
<organism evidence="4 5">
    <name type="scientific">Brevibacterium paucivorans</name>
    <dbReference type="NCBI Taxonomy" id="170994"/>
    <lineage>
        <taxon>Bacteria</taxon>
        <taxon>Bacillati</taxon>
        <taxon>Actinomycetota</taxon>
        <taxon>Actinomycetes</taxon>
        <taxon>Micrococcales</taxon>
        <taxon>Brevibacteriaceae</taxon>
        <taxon>Brevibacterium</taxon>
    </lineage>
</organism>
<proteinExistence type="predicted"/>
<evidence type="ECO:0000256" key="1">
    <source>
        <dbReference type="ARBA" id="ARBA00022832"/>
    </source>
</evidence>
<evidence type="ECO:0000259" key="3">
    <source>
        <dbReference type="Pfam" id="PF00108"/>
    </source>
</evidence>
<dbReference type="PANTHER" id="PTHR43853:SF8">
    <property type="entry name" value="3-KETOACYL-COA THIOLASE, PEROXISOMAL"/>
    <property type="match status" value="1"/>
</dbReference>
<evidence type="ECO:0000313" key="4">
    <source>
        <dbReference type="EMBL" id="PMD02234.1"/>
    </source>
</evidence>
<evidence type="ECO:0000256" key="2">
    <source>
        <dbReference type="ARBA" id="ARBA00023098"/>
    </source>
</evidence>
<dbReference type="InterPro" id="IPR016039">
    <property type="entry name" value="Thiolase-like"/>
</dbReference>
<dbReference type="InterPro" id="IPR050215">
    <property type="entry name" value="Thiolase-like_sf_Thiolase"/>
</dbReference>
<protein>
    <submittedName>
        <fullName evidence="4">Acetyl-CoA C-acyltransferase</fullName>
    </submittedName>
</protein>
<dbReference type="GO" id="GO:0006635">
    <property type="term" value="P:fatty acid beta-oxidation"/>
    <property type="evidence" value="ECO:0007669"/>
    <property type="project" value="TreeGrafter"/>
</dbReference>
<name>A0A2N6VIR1_9MICO</name>
<dbReference type="GO" id="GO:0003988">
    <property type="term" value="F:acetyl-CoA C-acyltransferase activity"/>
    <property type="evidence" value="ECO:0007669"/>
    <property type="project" value="TreeGrafter"/>
</dbReference>
<dbReference type="Pfam" id="PF00108">
    <property type="entry name" value="Thiolase_N"/>
    <property type="match status" value="1"/>
</dbReference>
<comment type="caution">
    <text evidence="4">The sequence shown here is derived from an EMBL/GenBank/DDBJ whole genome shotgun (WGS) entry which is preliminary data.</text>
</comment>
<dbReference type="SUPFAM" id="SSF53901">
    <property type="entry name" value="Thiolase-like"/>
    <property type="match status" value="1"/>
</dbReference>
<feature type="domain" description="Thiolase N-terminal" evidence="3">
    <location>
        <begin position="5"/>
        <end position="69"/>
    </location>
</feature>
<keyword evidence="4" id="KW-0808">Transferase</keyword>
<dbReference type="InterPro" id="IPR020616">
    <property type="entry name" value="Thiolase_N"/>
</dbReference>
<sequence length="70" mass="7322">MTDAVIVSTARTPIGKAYRGAFNNTMPQELAGHAIKHAVQRAGLEGPEIDDVILGAAVQHGAQSTNLGRQ</sequence>
<gene>
    <name evidence="4" type="ORF">CJ199_14740</name>
</gene>
<accession>A0A2N6VIR1</accession>
<keyword evidence="4" id="KW-0012">Acyltransferase</keyword>
<dbReference type="EMBL" id="PNHK01000501">
    <property type="protein sequence ID" value="PMD02234.1"/>
    <property type="molecule type" value="Genomic_DNA"/>
</dbReference>
<feature type="non-terminal residue" evidence="4">
    <location>
        <position position="70"/>
    </location>
</feature>
<reference evidence="4 5" key="1">
    <citation type="submission" date="2017-09" db="EMBL/GenBank/DDBJ databases">
        <title>Bacterial strain isolated from the female urinary microbiota.</title>
        <authorList>
            <person name="Thomas-White K."/>
            <person name="Kumar N."/>
            <person name="Forster S."/>
            <person name="Putonti C."/>
            <person name="Lawley T."/>
            <person name="Wolfe A.J."/>
        </authorList>
    </citation>
    <scope>NUCLEOTIDE SEQUENCE [LARGE SCALE GENOMIC DNA]</scope>
    <source>
        <strain evidence="4 5">UMB1301</strain>
    </source>
</reference>
<evidence type="ECO:0000313" key="5">
    <source>
        <dbReference type="Proteomes" id="UP000235598"/>
    </source>
</evidence>
<dbReference type="AlphaFoldDB" id="A0A2N6VIR1"/>
<keyword evidence="2" id="KW-0443">Lipid metabolism</keyword>